<evidence type="ECO:0000313" key="2">
    <source>
        <dbReference type="EMBL" id="GAQ88534.1"/>
    </source>
</evidence>
<keyword evidence="3" id="KW-1185">Reference proteome</keyword>
<dbReference type="Gene3D" id="3.80.10.10">
    <property type="entry name" value="Ribonuclease Inhibitor"/>
    <property type="match status" value="1"/>
</dbReference>
<dbReference type="PANTHER" id="PTHR34145">
    <property type="entry name" value="OS02G0105600 PROTEIN"/>
    <property type="match status" value="1"/>
</dbReference>
<feature type="domain" description="F-box" evidence="1">
    <location>
        <begin position="14"/>
        <end position="63"/>
    </location>
</feature>
<evidence type="ECO:0000259" key="1">
    <source>
        <dbReference type="PROSITE" id="PS50181"/>
    </source>
</evidence>
<dbReference type="AlphaFoldDB" id="A0A1Y1IC45"/>
<dbReference type="PROSITE" id="PS50181">
    <property type="entry name" value="FBOX"/>
    <property type="match status" value="1"/>
</dbReference>
<dbReference type="SUPFAM" id="SSF52047">
    <property type="entry name" value="RNI-like"/>
    <property type="match status" value="1"/>
</dbReference>
<sequence length="451" mass="50969">MAPSTATGSRGCFSGCLLDLPEAILLKILNHLPATAEQVFKYRGVCKQLRTLSKQIEKLQVSVAENIDLSSEGTLEAFFDALMRELPSVEKLHFEGKKGREIGLHDLEMLAGGWPQLEMLEVPNLAILTGPGGTLLQTLRALSHLKVGTFWTRYPFNLLLQVACPNLVYLEIGVLEVDTTGLLMEGTSLKTLVIEQVVLIDGEPLEILTLNMPELETLILQNFNGTLKVETPQMLKNLRLCPGVVLEAASRRDFKSIEDLSIGPISGYFEEPEDDEIIVWAPILHQVVHPFPRLKVLDLRWPRWCLIDGHSELYSGVKDYAGEQICISQCFKTLRRLEQLTMDVAVFEIFTATPGCWVHQHQMPRLETLCLALPHPLTGRCFKTFLWLVSNAPLLKRLELHLGEFVQRDMVVWLMAAPTKYPLLQIVTPQFPVEPNVLEFHKLFDSNRFRD</sequence>
<evidence type="ECO:0000313" key="3">
    <source>
        <dbReference type="Proteomes" id="UP000054558"/>
    </source>
</evidence>
<organism evidence="2 3">
    <name type="scientific">Klebsormidium nitens</name>
    <name type="common">Green alga</name>
    <name type="synonym">Ulothrix nitens</name>
    <dbReference type="NCBI Taxonomy" id="105231"/>
    <lineage>
        <taxon>Eukaryota</taxon>
        <taxon>Viridiplantae</taxon>
        <taxon>Streptophyta</taxon>
        <taxon>Klebsormidiophyceae</taxon>
        <taxon>Klebsormidiales</taxon>
        <taxon>Klebsormidiaceae</taxon>
        <taxon>Klebsormidium</taxon>
    </lineage>
</organism>
<dbReference type="InterPro" id="IPR053772">
    <property type="entry name" value="At1g61320/At1g61330-like"/>
</dbReference>
<gene>
    <name evidence="2" type="ORF">KFL_004370040</name>
</gene>
<name>A0A1Y1IC45_KLENI</name>
<dbReference type="PANTHER" id="PTHR34145:SF28">
    <property type="entry name" value="F-BOX DOMAIN-CONTAINING PROTEIN"/>
    <property type="match status" value="1"/>
</dbReference>
<dbReference type="EMBL" id="DF237386">
    <property type="protein sequence ID" value="GAQ88534.1"/>
    <property type="molecule type" value="Genomic_DNA"/>
</dbReference>
<dbReference type="InterPro" id="IPR001810">
    <property type="entry name" value="F-box_dom"/>
</dbReference>
<dbReference type="Proteomes" id="UP000054558">
    <property type="component" value="Unassembled WGS sequence"/>
</dbReference>
<dbReference type="Pfam" id="PF00646">
    <property type="entry name" value="F-box"/>
    <property type="match status" value="1"/>
</dbReference>
<reference evidence="2 3" key="1">
    <citation type="journal article" date="2014" name="Nat. Commun.">
        <title>Klebsormidium flaccidum genome reveals primary factors for plant terrestrial adaptation.</title>
        <authorList>
            <person name="Hori K."/>
            <person name="Maruyama F."/>
            <person name="Fujisawa T."/>
            <person name="Togashi T."/>
            <person name="Yamamoto N."/>
            <person name="Seo M."/>
            <person name="Sato S."/>
            <person name="Yamada T."/>
            <person name="Mori H."/>
            <person name="Tajima N."/>
            <person name="Moriyama T."/>
            <person name="Ikeuchi M."/>
            <person name="Watanabe M."/>
            <person name="Wada H."/>
            <person name="Kobayashi K."/>
            <person name="Saito M."/>
            <person name="Masuda T."/>
            <person name="Sasaki-Sekimoto Y."/>
            <person name="Mashiguchi K."/>
            <person name="Awai K."/>
            <person name="Shimojima M."/>
            <person name="Masuda S."/>
            <person name="Iwai M."/>
            <person name="Nobusawa T."/>
            <person name="Narise T."/>
            <person name="Kondo S."/>
            <person name="Saito H."/>
            <person name="Sato R."/>
            <person name="Murakawa M."/>
            <person name="Ihara Y."/>
            <person name="Oshima-Yamada Y."/>
            <person name="Ohtaka K."/>
            <person name="Satoh M."/>
            <person name="Sonobe K."/>
            <person name="Ishii M."/>
            <person name="Ohtani R."/>
            <person name="Kanamori-Sato M."/>
            <person name="Honoki R."/>
            <person name="Miyazaki D."/>
            <person name="Mochizuki H."/>
            <person name="Umetsu J."/>
            <person name="Higashi K."/>
            <person name="Shibata D."/>
            <person name="Kamiya Y."/>
            <person name="Sato N."/>
            <person name="Nakamura Y."/>
            <person name="Tabata S."/>
            <person name="Ida S."/>
            <person name="Kurokawa K."/>
            <person name="Ohta H."/>
        </authorList>
    </citation>
    <scope>NUCLEOTIDE SEQUENCE [LARGE SCALE GENOMIC DNA]</scope>
    <source>
        <strain evidence="2 3">NIES-2285</strain>
    </source>
</reference>
<accession>A0A1Y1IC45</accession>
<dbReference type="InterPro" id="IPR032675">
    <property type="entry name" value="LRR_dom_sf"/>
</dbReference>
<protein>
    <recommendedName>
        <fullName evidence="1">F-box domain-containing protein</fullName>
    </recommendedName>
</protein>
<proteinExistence type="predicted"/>